<evidence type="ECO:0000313" key="2">
    <source>
        <dbReference type="Proteomes" id="UP000239366"/>
    </source>
</evidence>
<evidence type="ECO:0000313" key="1">
    <source>
        <dbReference type="EMBL" id="PQJ14554.1"/>
    </source>
</evidence>
<reference evidence="2" key="1">
    <citation type="submission" date="2016-11" db="EMBL/GenBank/DDBJ databases">
        <title>Trade-off between light-utilization and light-protection in marine flavobacteria.</title>
        <authorList>
            <person name="Kumagai Y."/>
            <person name="Yoshizawa S."/>
            <person name="Kogure K."/>
        </authorList>
    </citation>
    <scope>NUCLEOTIDE SEQUENCE [LARGE SCALE GENOMIC DNA]</scope>
    <source>
        <strain evidence="2">SG-18</strain>
    </source>
</reference>
<organism evidence="1 2">
    <name type="scientific">Aureicoccus marinus</name>
    <dbReference type="NCBI Taxonomy" id="754435"/>
    <lineage>
        <taxon>Bacteria</taxon>
        <taxon>Pseudomonadati</taxon>
        <taxon>Bacteroidota</taxon>
        <taxon>Flavobacteriia</taxon>
        <taxon>Flavobacteriales</taxon>
        <taxon>Flavobacteriaceae</taxon>
        <taxon>Aureicoccus</taxon>
    </lineage>
</organism>
<gene>
    <name evidence="1" type="ORF">BST99_01225</name>
</gene>
<dbReference type="Proteomes" id="UP000239366">
    <property type="component" value="Unassembled WGS sequence"/>
</dbReference>
<dbReference type="OrthoDB" id="7593748at2"/>
<protein>
    <submittedName>
        <fullName evidence="1">Uncharacterized protein</fullName>
    </submittedName>
</protein>
<dbReference type="EMBL" id="MQVX01000001">
    <property type="protein sequence ID" value="PQJ14554.1"/>
    <property type="molecule type" value="Genomic_DNA"/>
</dbReference>
<keyword evidence="2" id="KW-1185">Reference proteome</keyword>
<sequence>MFQPFLQELSNAGTGNDCPQKISGYVPVDPLEYAHPIQLFQKQQSLRKHLGQCSKQEKLDFLINENVLVSVLEHDRGGDLSVSNSFVSKKNSSYRVIMDYSKFRTVNSEECGQARIGVGLRLVAHIKAHKSNINFGDLFALGLAAESNHISGTLSIEIIGIKSREVTGTLPLPSEINRTSIQQAMQALSTIKSRIYDQTTQIHPQVIAIKTCSEDPAQYDNLIGELGKRNDKNQQWEWRY</sequence>
<comment type="caution">
    <text evidence="1">The sequence shown here is derived from an EMBL/GenBank/DDBJ whole genome shotgun (WGS) entry which is preliminary data.</text>
</comment>
<accession>A0A2S7T4G9</accession>
<dbReference type="AlphaFoldDB" id="A0A2S7T4G9"/>
<name>A0A2S7T4G9_9FLAO</name>
<proteinExistence type="predicted"/>